<proteinExistence type="predicted"/>
<organism evidence="1 2">
    <name type="scientific">Pseudomonas endophytica</name>
    <dbReference type="NCBI Taxonomy" id="1563157"/>
    <lineage>
        <taxon>Bacteria</taxon>
        <taxon>Pseudomonadati</taxon>
        <taxon>Pseudomonadota</taxon>
        <taxon>Gammaproteobacteria</taxon>
        <taxon>Pseudomonadales</taxon>
        <taxon>Pseudomonadaceae</taxon>
        <taxon>Pseudomonas</taxon>
    </lineage>
</organism>
<dbReference type="GO" id="GO:0030430">
    <property type="term" value="C:host cell cytoplasm"/>
    <property type="evidence" value="ECO:0007669"/>
    <property type="project" value="InterPro"/>
</dbReference>
<dbReference type="STRING" id="1563157.AQS70_09265"/>
<accession>A0A0Q0XTT3</accession>
<dbReference type="AlphaFoldDB" id="A0A0Q0XTT3"/>
<dbReference type="GO" id="GO:0046718">
    <property type="term" value="P:symbiont entry into host cell"/>
    <property type="evidence" value="ECO:0007669"/>
    <property type="project" value="InterPro"/>
</dbReference>
<comment type="caution">
    <text evidence="1">The sequence shown here is derived from an EMBL/GenBank/DDBJ whole genome shotgun (WGS) entry which is preliminary data.</text>
</comment>
<keyword evidence="2" id="KW-1185">Reference proteome</keyword>
<gene>
    <name evidence="1" type="ORF">AQS70_09265</name>
</gene>
<dbReference type="NCBIfam" id="TIGR01600">
    <property type="entry name" value="phage_tail_L"/>
    <property type="match status" value="1"/>
</dbReference>
<dbReference type="GO" id="GO:0051536">
    <property type="term" value="F:iron-sulfur cluster binding"/>
    <property type="evidence" value="ECO:0007669"/>
    <property type="project" value="InterPro"/>
</dbReference>
<dbReference type="Pfam" id="PF05100">
    <property type="entry name" value="Phage_tail_L"/>
    <property type="match status" value="1"/>
</dbReference>
<dbReference type="Proteomes" id="UP000050342">
    <property type="component" value="Unassembled WGS sequence"/>
</dbReference>
<sequence>MALITDIQKLEPGDEIRLFEIDGSEYGADILRFHGHAIPHEPEELDPDGPSLSLDFVGNQYGIDDQKGASLTLDFAGNYYSADNGMELAAKSIWWQGNEYAAWPVNIEGIGADSDGTASRPTLVAGNVNGRVTALCLAFEDLLKFKLTVRETMAKYLDANNFYGGNPTADPTQEALEIWFIDQKTGEDGEQVQWELSSPGEIDNHGLPGRQMTTFCHWAMTGGYRGPNCGYTGGLMFDDEDNPTDDPSKDICKGGLSSCKLRFGENEELSHGGYPAVSLIARS</sequence>
<dbReference type="OrthoDB" id="5673400at2"/>
<dbReference type="EMBL" id="LLWH01000160">
    <property type="protein sequence ID" value="KQB53790.1"/>
    <property type="molecule type" value="Genomic_DNA"/>
</dbReference>
<evidence type="ECO:0000313" key="1">
    <source>
        <dbReference type="EMBL" id="KQB53790.1"/>
    </source>
</evidence>
<dbReference type="RefSeq" id="WP_055102764.1">
    <property type="nucleotide sequence ID" value="NZ_LLWH01000160.1"/>
</dbReference>
<protein>
    <submittedName>
        <fullName evidence="1">Phage tail protein</fullName>
    </submittedName>
</protein>
<dbReference type="InterPro" id="IPR006487">
    <property type="entry name" value="Phage_lambda_L"/>
</dbReference>
<reference evidence="1 2" key="1">
    <citation type="submission" date="2015-10" db="EMBL/GenBank/DDBJ databases">
        <title>Pseudomonas helleri sp. nov. and Pseudomonas weihenstephanensis sp. nov., isolated from raw cows milk.</title>
        <authorList>
            <person name="Von Neubeck M."/>
            <person name="Huptas C."/>
            <person name="Wenning M."/>
            <person name="Scherer S."/>
        </authorList>
    </citation>
    <scope>NUCLEOTIDE SEQUENCE [LARGE SCALE GENOMIC DNA]</scope>
    <source>
        <strain evidence="1 2">BSTT44</strain>
    </source>
</reference>
<name>A0A0Q0XTT3_9PSED</name>
<evidence type="ECO:0000313" key="2">
    <source>
        <dbReference type="Proteomes" id="UP000050342"/>
    </source>
</evidence>